<evidence type="ECO:0000256" key="3">
    <source>
        <dbReference type="ARBA" id="ARBA00022692"/>
    </source>
</evidence>
<reference evidence="7 8" key="1">
    <citation type="submission" date="2021-10" db="EMBL/GenBank/DDBJ databases">
        <title>Anaerobic single-cell dispensing facilitates the cultivation of human gut bacteria.</title>
        <authorList>
            <person name="Afrizal A."/>
        </authorList>
    </citation>
    <scope>NUCLEOTIDE SEQUENCE [LARGE SCALE GENOMIC DNA]</scope>
    <source>
        <strain evidence="7 8">CLA-AA-H224</strain>
    </source>
</reference>
<evidence type="ECO:0000256" key="5">
    <source>
        <dbReference type="ARBA" id="ARBA00023136"/>
    </source>
</evidence>
<dbReference type="Proteomes" id="UP001198200">
    <property type="component" value="Unassembled WGS sequence"/>
</dbReference>
<keyword evidence="4 6" id="KW-1133">Transmembrane helix</keyword>
<evidence type="ECO:0000256" key="4">
    <source>
        <dbReference type="ARBA" id="ARBA00022989"/>
    </source>
</evidence>
<feature type="transmembrane region" description="Helical" evidence="6">
    <location>
        <begin position="155"/>
        <end position="171"/>
    </location>
</feature>
<feature type="transmembrane region" description="Helical" evidence="6">
    <location>
        <begin position="128"/>
        <end position="148"/>
    </location>
</feature>
<protein>
    <submittedName>
        <fullName evidence="7">ABC transporter permease subunit</fullName>
    </submittedName>
</protein>
<dbReference type="PANTHER" id="PTHR30294">
    <property type="entry name" value="MEMBRANE COMPONENT OF ABC TRANSPORTER YHHJ-RELATED"/>
    <property type="match status" value="1"/>
</dbReference>
<organism evidence="7 8">
    <name type="scientific">Anthropogastromicrobium aceti</name>
    <dbReference type="NCBI Taxonomy" id="2981768"/>
    <lineage>
        <taxon>Bacteria</taxon>
        <taxon>Bacillati</taxon>
        <taxon>Bacillota</taxon>
        <taxon>Clostridia</taxon>
        <taxon>Lachnospirales</taxon>
        <taxon>Lachnospiraceae</taxon>
        <taxon>Anthropogastromicrobium</taxon>
    </lineage>
</organism>
<dbReference type="GO" id="GO:0005886">
    <property type="term" value="C:plasma membrane"/>
    <property type="evidence" value="ECO:0007669"/>
    <property type="project" value="UniProtKB-SubCell"/>
</dbReference>
<proteinExistence type="predicted"/>
<feature type="transmembrane region" description="Helical" evidence="6">
    <location>
        <begin position="12"/>
        <end position="35"/>
    </location>
</feature>
<feature type="transmembrane region" description="Helical" evidence="6">
    <location>
        <begin position="41"/>
        <end position="65"/>
    </location>
</feature>
<dbReference type="RefSeq" id="WP_262536167.1">
    <property type="nucleotide sequence ID" value="NZ_JAJEQN010000004.1"/>
</dbReference>
<gene>
    <name evidence="7" type="ORF">LKD48_02345</name>
</gene>
<comment type="caution">
    <text evidence="7">The sequence shown here is derived from an EMBL/GenBank/DDBJ whole genome shotgun (WGS) entry which is preliminary data.</text>
</comment>
<keyword evidence="8" id="KW-1185">Reference proteome</keyword>
<dbReference type="PANTHER" id="PTHR30294:SF29">
    <property type="entry name" value="MULTIDRUG ABC TRANSPORTER PERMEASE YBHS-RELATED"/>
    <property type="match status" value="1"/>
</dbReference>
<evidence type="ECO:0000313" key="7">
    <source>
        <dbReference type="EMBL" id="MCC2220492.1"/>
    </source>
</evidence>
<name>A0AAE3E1U2_9FIRM</name>
<dbReference type="GO" id="GO:0140359">
    <property type="term" value="F:ABC-type transporter activity"/>
    <property type="evidence" value="ECO:0007669"/>
    <property type="project" value="InterPro"/>
</dbReference>
<accession>A0AAE3E1U2</accession>
<evidence type="ECO:0000313" key="8">
    <source>
        <dbReference type="Proteomes" id="UP001198200"/>
    </source>
</evidence>
<evidence type="ECO:0000256" key="2">
    <source>
        <dbReference type="ARBA" id="ARBA00022475"/>
    </source>
</evidence>
<keyword evidence="3 6" id="KW-0812">Transmembrane</keyword>
<feature type="transmembrane region" description="Helical" evidence="6">
    <location>
        <begin position="183"/>
        <end position="203"/>
    </location>
</feature>
<evidence type="ECO:0000256" key="6">
    <source>
        <dbReference type="SAM" id="Phobius"/>
    </source>
</evidence>
<keyword evidence="5 6" id="KW-0472">Membrane</keyword>
<dbReference type="InterPro" id="IPR051449">
    <property type="entry name" value="ABC-2_transporter_component"/>
</dbReference>
<comment type="subcellular location">
    <subcellularLocation>
        <location evidence="1">Cell membrane</location>
        <topology evidence="1">Multi-pass membrane protein</topology>
    </subcellularLocation>
</comment>
<dbReference type="Pfam" id="PF12679">
    <property type="entry name" value="ABC2_membrane_2"/>
    <property type="match status" value="1"/>
</dbReference>
<keyword evidence="2" id="KW-1003">Cell membrane</keyword>
<evidence type="ECO:0000256" key="1">
    <source>
        <dbReference type="ARBA" id="ARBA00004651"/>
    </source>
</evidence>
<sequence length="288" mass="31332">MKAIFNREFKSYFTSMIGPVFVAALVLVTGIYFMVYNMSYGYPYFAYTLSASAIVFVLTVPLLTMRSFSEERHSKTDQLLLTSPVSVTQIVLGKFFSMAAVVAIPCVIFCLCPLIIKSTGTAYFLVDYSTILVYFLIGCAYVAIGMLISAMTESVIIAAVGTIITLLLINLSNGLSKYVPNTAIASLIGCLILLVLLCVIVYVMTKSNAATFGLLIGGAAVLIILYVVKPALFEGLIPGMIENIAFAKVMTSFVSDYVFDVKGVVELISICAACIFLTTQVIQKRRWS</sequence>
<dbReference type="AlphaFoldDB" id="A0AAE3E1U2"/>
<dbReference type="EMBL" id="JAJEQN010000004">
    <property type="protein sequence ID" value="MCC2220492.1"/>
    <property type="molecule type" value="Genomic_DNA"/>
</dbReference>
<feature type="transmembrane region" description="Helical" evidence="6">
    <location>
        <begin position="95"/>
        <end position="116"/>
    </location>
</feature>
<feature type="transmembrane region" description="Helical" evidence="6">
    <location>
        <begin position="263"/>
        <end position="282"/>
    </location>
</feature>
<feature type="transmembrane region" description="Helical" evidence="6">
    <location>
        <begin position="210"/>
        <end position="228"/>
    </location>
</feature>